<dbReference type="SUPFAM" id="SSF49344">
    <property type="entry name" value="CBD9-like"/>
    <property type="match status" value="1"/>
</dbReference>
<dbReference type="RefSeq" id="WP_189654142.1">
    <property type="nucleotide sequence ID" value="NZ_BMRC01000059.1"/>
</dbReference>
<accession>A0ABV5IWP6</accession>
<feature type="signal peptide" evidence="1">
    <location>
        <begin position="1"/>
        <end position="31"/>
    </location>
</feature>
<name>A0ABV5IWP6_9ACTN</name>
<feature type="chain" id="PRO_5047026979" description="Carbohydrate-binding domain-containing protein" evidence="1">
    <location>
        <begin position="32"/>
        <end position="1046"/>
    </location>
</feature>
<evidence type="ECO:0000313" key="2">
    <source>
        <dbReference type="EMBL" id="MFB9208325.1"/>
    </source>
</evidence>
<keyword evidence="3" id="KW-1185">Reference proteome</keyword>
<dbReference type="Gene3D" id="3.20.20.80">
    <property type="entry name" value="Glycosidases"/>
    <property type="match status" value="1"/>
</dbReference>
<dbReference type="InterPro" id="IPR051923">
    <property type="entry name" value="Glycosyl_Hydrolase_39"/>
</dbReference>
<comment type="caution">
    <text evidence="2">The sequence shown here is derived from an EMBL/GenBank/DDBJ whole genome shotgun (WGS) entry which is preliminary data.</text>
</comment>
<evidence type="ECO:0000313" key="3">
    <source>
        <dbReference type="Proteomes" id="UP001589647"/>
    </source>
</evidence>
<dbReference type="Gene3D" id="2.60.40.1190">
    <property type="match status" value="1"/>
</dbReference>
<protein>
    <recommendedName>
        <fullName evidence="4">Carbohydrate-binding domain-containing protein</fullName>
    </recommendedName>
</protein>
<dbReference type="Proteomes" id="UP001589647">
    <property type="component" value="Unassembled WGS sequence"/>
</dbReference>
<organism evidence="2 3">
    <name type="scientific">Nonomuraea spiralis</name>
    <dbReference type="NCBI Taxonomy" id="46182"/>
    <lineage>
        <taxon>Bacteria</taxon>
        <taxon>Bacillati</taxon>
        <taxon>Actinomycetota</taxon>
        <taxon>Actinomycetes</taxon>
        <taxon>Streptosporangiales</taxon>
        <taxon>Streptosporangiaceae</taxon>
        <taxon>Nonomuraea</taxon>
    </lineage>
</organism>
<dbReference type="SUPFAM" id="SSF51445">
    <property type="entry name" value="(Trans)glycosidases"/>
    <property type="match status" value="1"/>
</dbReference>
<keyword evidence="1" id="KW-0732">Signal</keyword>
<gene>
    <name evidence="2" type="ORF">ACFFV7_44595</name>
</gene>
<evidence type="ECO:0008006" key="4">
    <source>
        <dbReference type="Google" id="ProtNLM"/>
    </source>
</evidence>
<proteinExistence type="predicted"/>
<dbReference type="PANTHER" id="PTHR12631">
    <property type="entry name" value="ALPHA-L-IDURONIDASE"/>
    <property type="match status" value="1"/>
</dbReference>
<dbReference type="EMBL" id="JBHMEI010000076">
    <property type="protein sequence ID" value="MFB9208325.1"/>
    <property type="molecule type" value="Genomic_DNA"/>
</dbReference>
<dbReference type="PANTHER" id="PTHR12631:SF10">
    <property type="entry name" value="BETA-XYLOSIDASE-LIKE PROTEIN-RELATED"/>
    <property type="match status" value="1"/>
</dbReference>
<reference evidence="2 3" key="1">
    <citation type="submission" date="2024-09" db="EMBL/GenBank/DDBJ databases">
        <authorList>
            <person name="Sun Q."/>
            <person name="Mori K."/>
        </authorList>
    </citation>
    <scope>NUCLEOTIDE SEQUENCE [LARGE SCALE GENOMIC DNA]</scope>
    <source>
        <strain evidence="2 3">CCM 3426</strain>
    </source>
</reference>
<dbReference type="InterPro" id="IPR017853">
    <property type="entry name" value="GH"/>
</dbReference>
<sequence>MKITLRSVAAACAATLAAGLLAALPAQSASAAAAATAVLGADPVYTGIVKAWPGDGDKDPAHAVSERGGESCWQMSGTPYNRYVYVDVADASIPAGATRAWVVVRYFDAGPVGLDVHYDGKAGAFTGSGNVALTGTGTWKSSVIALGDITFRNRANGADFRLNVKADAASMPGVCFSKVEVHFTDPSQLTITNPSLVFTQGTNTIDVAAAADKVEWTIGDPNGVPLKSGTLAVANGTMKIDISDLGPGYYRLTVSTGFTTRSTSFGVITPNATKDPYFSAAIHYGWQKDTEEQLLKTAARIGWTEVRSDANWSGIEKQAGVYDFTASLDSGLRKAYENGITTMPILGYRNPLYDGGKTPSTPAGLAAFARFGAATAANYAPFTKDFSIYNEYNSTGFNDGACGITPQCYLDVVKALYPAIHQAVPTVNVVGPTSAGTQLAWHDQFFALGGLDYLDTLSVNFYGYADAGAGTPPERTVMTTEFPQLVAKVKAKKNMPIWISENGWPTHTAGSTEAQQADYLIRAQTLARSAGADKYFWYDLIDDGDNAGEREHRFGLFRRPAPGVAAPSPKPAAVSQAVLIRKLAGRTLGARQNVGDADVYSYPISGGTRLLWATQPRPVTLAALGDVTLTDQFGAVSTLRPQAGKVRLDLDGSPVFVSGLIASVKAGASPLSVSAPEQSVTGEKLAVTVTADRTGGAKLPGRLAVAAGEVKADLVTRKGRKTSVTLELPATPATGRRAVTATVADDRGPIARLRSGSQVVKPYTVKGRPIIVGKKLQVTVTNNSPATPVKLSSVGWQVGSWRGVVADPAEVPALGSVSVEAPVPDALPYVNYSYAVTAGNASDTGSLSFSPIEKAGATTLDPIDLDGLGRWVGLRGGTRTGPDDLSGTIRFTHSPDALILDAVIKDDVHNAARTDPSLNWQVDSVQFNLYSAFPGELTGERVEVGAALLPSGPAAYTWTSPAGPTPGADVAITRDETAKTTTYRLAVPWASLGYDKPPTGVIGISFLVNDADAGTGGDARDGYLEWGGGVGAAPKNPALFRSAQLV</sequence>
<evidence type="ECO:0000256" key="1">
    <source>
        <dbReference type="SAM" id="SignalP"/>
    </source>
</evidence>